<dbReference type="InterPro" id="IPR019775">
    <property type="entry name" value="WD40_repeat_CS"/>
</dbReference>
<dbReference type="SUPFAM" id="SSF52540">
    <property type="entry name" value="P-loop containing nucleoside triphosphate hydrolases"/>
    <property type="match status" value="1"/>
</dbReference>
<organism evidence="5 6">
    <name type="scientific">Apiospora marii</name>
    <dbReference type="NCBI Taxonomy" id="335849"/>
    <lineage>
        <taxon>Eukaryota</taxon>
        <taxon>Fungi</taxon>
        <taxon>Dikarya</taxon>
        <taxon>Ascomycota</taxon>
        <taxon>Pezizomycotina</taxon>
        <taxon>Sordariomycetes</taxon>
        <taxon>Xylariomycetidae</taxon>
        <taxon>Amphisphaeriales</taxon>
        <taxon>Apiosporaceae</taxon>
        <taxon>Apiospora</taxon>
    </lineage>
</organism>
<evidence type="ECO:0000256" key="3">
    <source>
        <dbReference type="PROSITE-ProRule" id="PRU00221"/>
    </source>
</evidence>
<dbReference type="PROSITE" id="PS00678">
    <property type="entry name" value="WD_REPEATS_1"/>
    <property type="match status" value="2"/>
</dbReference>
<feature type="repeat" description="WD" evidence="3">
    <location>
        <begin position="743"/>
        <end position="784"/>
    </location>
</feature>
<accession>A0ABR1RJU5</accession>
<dbReference type="InterPro" id="IPR001680">
    <property type="entry name" value="WD40_rpt"/>
</dbReference>
<dbReference type="PANTHER" id="PTHR10039">
    <property type="entry name" value="AMELOGENIN"/>
    <property type="match status" value="1"/>
</dbReference>
<evidence type="ECO:0000313" key="5">
    <source>
        <dbReference type="EMBL" id="KAK8013531.1"/>
    </source>
</evidence>
<comment type="caution">
    <text evidence="5">The sequence shown here is derived from an EMBL/GenBank/DDBJ whole genome shotgun (WGS) entry which is preliminary data.</text>
</comment>
<reference evidence="5 6" key="1">
    <citation type="submission" date="2023-01" db="EMBL/GenBank/DDBJ databases">
        <title>Analysis of 21 Apiospora genomes using comparative genomics revels a genus with tremendous synthesis potential of carbohydrate active enzymes and secondary metabolites.</title>
        <authorList>
            <person name="Sorensen T."/>
        </authorList>
    </citation>
    <scope>NUCLEOTIDE SEQUENCE [LARGE SCALE GENOMIC DNA]</scope>
    <source>
        <strain evidence="5 6">CBS 20057</strain>
    </source>
</reference>
<evidence type="ECO:0000259" key="4">
    <source>
        <dbReference type="Pfam" id="PF24883"/>
    </source>
</evidence>
<dbReference type="Gene3D" id="3.40.50.300">
    <property type="entry name" value="P-loop containing nucleotide triphosphate hydrolases"/>
    <property type="match status" value="1"/>
</dbReference>
<dbReference type="EMBL" id="JAQQWI010000013">
    <property type="protein sequence ID" value="KAK8013531.1"/>
    <property type="molecule type" value="Genomic_DNA"/>
</dbReference>
<feature type="repeat" description="WD" evidence="3">
    <location>
        <begin position="785"/>
        <end position="826"/>
    </location>
</feature>
<keyword evidence="1 3" id="KW-0853">WD repeat</keyword>
<dbReference type="Proteomes" id="UP001396898">
    <property type="component" value="Unassembled WGS sequence"/>
</dbReference>
<dbReference type="InterPro" id="IPR027417">
    <property type="entry name" value="P-loop_NTPase"/>
</dbReference>
<evidence type="ECO:0000256" key="2">
    <source>
        <dbReference type="ARBA" id="ARBA00022737"/>
    </source>
</evidence>
<dbReference type="Pfam" id="PF24883">
    <property type="entry name" value="NPHP3_N"/>
    <property type="match status" value="1"/>
</dbReference>
<dbReference type="InterPro" id="IPR015943">
    <property type="entry name" value="WD40/YVTN_repeat-like_dom_sf"/>
</dbReference>
<dbReference type="Pfam" id="PF00400">
    <property type="entry name" value="WD40"/>
    <property type="match status" value="2"/>
</dbReference>
<evidence type="ECO:0000313" key="6">
    <source>
        <dbReference type="Proteomes" id="UP001396898"/>
    </source>
</evidence>
<sequence length="932" mass="103591">MAEVLGTAASALAVIELAAKITKLCAQYGKDVSNVKDDIGRINTEVTNLKAVTESVRKILDGPQGTKLRTSQNLHTALQDGQGELQKLEEDLSPGKSRKAMSRFGLRALKWPFRSEDVQKKVDNFQRCSAMVFAALQVDQTTVLLDIDQRLVLDKLPIAQGASFDSHAEEHNPTCLRDTRVDLLRDIHRWVQDPNAEAMFWLKGMAGTGKSTISRTLAQSASEGGFLGASFFFKRGEGDRGGVSKFFSTLAAQLCSREPAIIPHIQAAIHSDPAIFGKAMRDQIEQLIFQPLSKVSGAAYKDRALLIIVDALDECEHEEDVRRLIHLFSGSKSIQSPRLKIFLTSRPELPIRLGFTAIKGAYQDLVLHEVAEPVIERDIRAFLKSELTRVRREYNALEPDERHLPATWPSEGDLRTLAKMAVPLFIFAATVCRFVDDRKGANPQTKLCRVLEQRTKSQESKLDATYMPVLEQLLIGRTVREREESLGQFRTIIGSIVVLANPLSAPALSRILNTALDDVLESLALLHSVLSIPLSSELPIRLLHLSFRDFLLDPEKQNSQFWIDEKEVHRRLATKCLRVMNSSLRTNICQGRHSEIDSQRINERLQPEIQYACRYWVYHLEQSGIIITDDCEVYNFLKSHLLHWLEALSLMNRASESLRVLTILSSLIPSTNKLLIDFLNDANRFILANVSTIQVAPLQVYSSGLLFAPKQSVIRATFQDLIPQWILRQPVVDDKWNNCRQTLEGHSGSVNSVAFSPDSKLVASASRDKTVKVWDAATGQETQTLEGHSRSVLSVAFSPDCKLVASASHDKTVKVWDAATGQEVQTTHIGTISSTLSFSPNSSSILTDVGAVSVRSQSSQSLPPQREVARLGYGISEDCSWITWHGNDLLWLPPDFRPTYGGSAVSGSLVTIGCASGRVLFLQCDVEGVEKM</sequence>
<name>A0ABR1RJU5_9PEZI</name>
<dbReference type="SUPFAM" id="SSF50978">
    <property type="entry name" value="WD40 repeat-like"/>
    <property type="match status" value="1"/>
</dbReference>
<feature type="domain" description="Nephrocystin 3-like N-terminal" evidence="4">
    <location>
        <begin position="187"/>
        <end position="346"/>
    </location>
</feature>
<dbReference type="InterPro" id="IPR036322">
    <property type="entry name" value="WD40_repeat_dom_sf"/>
</dbReference>
<proteinExistence type="predicted"/>
<dbReference type="SMART" id="SM00320">
    <property type="entry name" value="WD40"/>
    <property type="match status" value="2"/>
</dbReference>
<dbReference type="InterPro" id="IPR056884">
    <property type="entry name" value="NPHP3-like_N"/>
</dbReference>
<gene>
    <name evidence="5" type="ORF">PG991_009124</name>
</gene>
<evidence type="ECO:0000256" key="1">
    <source>
        <dbReference type="ARBA" id="ARBA00022574"/>
    </source>
</evidence>
<protein>
    <submittedName>
        <fullName evidence="5">Vegetative incompatibility protein HET-E-1</fullName>
    </submittedName>
</protein>
<dbReference type="PROSITE" id="PS50082">
    <property type="entry name" value="WD_REPEATS_2"/>
    <property type="match status" value="2"/>
</dbReference>
<dbReference type="Gene3D" id="2.130.10.10">
    <property type="entry name" value="YVTN repeat-like/Quinoprotein amine dehydrogenase"/>
    <property type="match status" value="1"/>
</dbReference>
<dbReference type="PROSITE" id="PS50294">
    <property type="entry name" value="WD_REPEATS_REGION"/>
    <property type="match status" value="2"/>
</dbReference>
<keyword evidence="6" id="KW-1185">Reference proteome</keyword>
<keyword evidence="2" id="KW-0677">Repeat</keyword>